<feature type="region of interest" description="Disordered" evidence="1">
    <location>
        <begin position="231"/>
        <end position="292"/>
    </location>
</feature>
<proteinExistence type="predicted"/>
<dbReference type="EMBL" id="VLKY01000013">
    <property type="protein sequence ID" value="TWI50953.1"/>
    <property type="molecule type" value="Genomic_DNA"/>
</dbReference>
<comment type="caution">
    <text evidence="2">The sequence shown here is derived from an EMBL/GenBank/DDBJ whole genome shotgun (WGS) entry which is preliminary data.</text>
</comment>
<feature type="compositionally biased region" description="Basic and acidic residues" evidence="1">
    <location>
        <begin position="259"/>
        <end position="270"/>
    </location>
</feature>
<accession>A0A562Q2R1</accession>
<dbReference type="Gene3D" id="1.20.120.20">
    <property type="entry name" value="Apolipoprotein"/>
    <property type="match status" value="1"/>
</dbReference>
<evidence type="ECO:0000256" key="1">
    <source>
        <dbReference type="SAM" id="MobiDB-lite"/>
    </source>
</evidence>
<feature type="region of interest" description="Disordered" evidence="1">
    <location>
        <begin position="105"/>
        <end position="138"/>
    </location>
</feature>
<feature type="compositionally biased region" description="Polar residues" evidence="1">
    <location>
        <begin position="119"/>
        <end position="138"/>
    </location>
</feature>
<dbReference type="AlphaFoldDB" id="A0A562Q2R1"/>
<dbReference type="Proteomes" id="UP000316905">
    <property type="component" value="Unassembled WGS sequence"/>
</dbReference>
<feature type="compositionally biased region" description="Basic and acidic residues" evidence="1">
    <location>
        <begin position="231"/>
        <end position="247"/>
    </location>
</feature>
<gene>
    <name evidence="2" type="ORF">IQ22_03652</name>
</gene>
<feature type="compositionally biased region" description="Low complexity" evidence="1">
    <location>
        <begin position="273"/>
        <end position="286"/>
    </location>
</feature>
<name>A0A562Q2R1_9PSED</name>
<dbReference type="OrthoDB" id="6065071at2"/>
<organism evidence="2 3">
    <name type="scientific">Pseudomonas duriflava</name>
    <dbReference type="NCBI Taxonomy" id="459528"/>
    <lineage>
        <taxon>Bacteria</taxon>
        <taxon>Pseudomonadati</taxon>
        <taxon>Pseudomonadota</taxon>
        <taxon>Gammaproteobacteria</taxon>
        <taxon>Pseudomonadales</taxon>
        <taxon>Pseudomonadaceae</taxon>
        <taxon>Pseudomonas</taxon>
    </lineage>
</organism>
<protein>
    <submittedName>
        <fullName evidence="2">Uncharacterized protein DUF3618</fullName>
    </submittedName>
</protein>
<feature type="region of interest" description="Disordered" evidence="1">
    <location>
        <begin position="156"/>
        <end position="182"/>
    </location>
</feature>
<evidence type="ECO:0000313" key="2">
    <source>
        <dbReference type="EMBL" id="TWI50953.1"/>
    </source>
</evidence>
<dbReference type="RefSeq" id="WP_145144477.1">
    <property type="nucleotide sequence ID" value="NZ_VLKY01000013.1"/>
</dbReference>
<dbReference type="InterPro" id="IPR022062">
    <property type="entry name" value="DUF3618"/>
</dbReference>
<evidence type="ECO:0000313" key="3">
    <source>
        <dbReference type="Proteomes" id="UP000316905"/>
    </source>
</evidence>
<keyword evidence="3" id="KW-1185">Reference proteome</keyword>
<feature type="compositionally biased region" description="Polar residues" evidence="1">
    <location>
        <begin position="156"/>
        <end position="180"/>
    </location>
</feature>
<sequence length="292" mass="30966">MSTETQNHVNDEAQKDPATLEREIDQQRAEISGIVDALENRLSPNELIDRVMTYAKGNGGEFVNNLGATIKANPVPALLTSVGLLWMMVGQNRTQNYSNMGVAASGSSTDSLREKASSMGGSMQGKTSSLSETMHQKTGSLKAQAQGVMDKASQLRGNASGTLGSARQSMSDTTHATSDSLRTHATKAKSGFQYMLEEQPLALGVIGIAVGALLGATLPTTERENRLMGEASDRITDKAKQKAEEGYTKAAEVGSDLADQAKNRVKEEAGHASASNQESSSDSQPQRASRSM</sequence>
<reference evidence="2 3" key="1">
    <citation type="journal article" date="2015" name="Stand. Genomic Sci.">
        <title>Genomic Encyclopedia of Bacterial and Archaeal Type Strains, Phase III: the genomes of soil and plant-associated and newly described type strains.</title>
        <authorList>
            <person name="Whitman W.B."/>
            <person name="Woyke T."/>
            <person name="Klenk H.P."/>
            <person name="Zhou Y."/>
            <person name="Lilburn T.G."/>
            <person name="Beck B.J."/>
            <person name="De Vos P."/>
            <person name="Vandamme P."/>
            <person name="Eisen J.A."/>
            <person name="Garrity G."/>
            <person name="Hugenholtz P."/>
            <person name="Kyrpides N.C."/>
        </authorList>
    </citation>
    <scope>NUCLEOTIDE SEQUENCE [LARGE SCALE GENOMIC DNA]</scope>
    <source>
        <strain evidence="2 3">CGMCC 1.6858</strain>
    </source>
</reference>
<dbReference type="Pfam" id="PF12277">
    <property type="entry name" value="DUF3618"/>
    <property type="match status" value="1"/>
</dbReference>